<evidence type="ECO:0000259" key="18">
    <source>
        <dbReference type="SMART" id="SM01349"/>
    </source>
</evidence>
<feature type="compositionally biased region" description="Low complexity" evidence="17">
    <location>
        <begin position="19"/>
        <end position="36"/>
    </location>
</feature>
<evidence type="ECO:0000256" key="13">
    <source>
        <dbReference type="ARBA" id="ARBA00023034"/>
    </source>
</evidence>
<dbReference type="InterPro" id="IPR011989">
    <property type="entry name" value="ARM-like"/>
</dbReference>
<dbReference type="SMART" id="SM01349">
    <property type="entry name" value="TOG"/>
    <property type="match status" value="3"/>
</dbReference>
<dbReference type="FunFam" id="1.25.10.10:FF:000006">
    <property type="entry name" value="CLIP-associating protein 1 isoform 2"/>
    <property type="match status" value="1"/>
</dbReference>
<evidence type="ECO:0000256" key="11">
    <source>
        <dbReference type="ARBA" id="ARBA00022776"/>
    </source>
</evidence>
<dbReference type="FunFam" id="1.25.10.10:FF:000005">
    <property type="entry name" value="CLIP-associating protein 1 isoform 2"/>
    <property type="match status" value="1"/>
</dbReference>
<dbReference type="Pfam" id="PF23271">
    <property type="entry name" value="HEAT_GCN1"/>
    <property type="match status" value="1"/>
</dbReference>
<accession>A0A7E6DK70</accession>
<evidence type="ECO:0000313" key="19">
    <source>
        <dbReference type="Proteomes" id="UP000504628"/>
    </source>
</evidence>
<keyword evidence="13" id="KW-0333">Golgi apparatus</keyword>
<dbReference type="RefSeq" id="XP_035879483.1">
    <property type="nucleotide sequence ID" value="XM_036023590.1"/>
</dbReference>
<feature type="region of interest" description="Disordered" evidence="17">
    <location>
        <begin position="1"/>
        <end position="59"/>
    </location>
</feature>
<feature type="compositionally biased region" description="Low complexity" evidence="17">
    <location>
        <begin position="374"/>
        <end position="386"/>
    </location>
</feature>
<dbReference type="Gene3D" id="1.25.10.10">
    <property type="entry name" value="Leucine-rich Repeat Variant"/>
    <property type="match status" value="3"/>
</dbReference>
<feature type="compositionally biased region" description="Polar residues" evidence="17">
    <location>
        <begin position="501"/>
        <end position="510"/>
    </location>
</feature>
<evidence type="ECO:0000256" key="8">
    <source>
        <dbReference type="ARBA" id="ARBA00022618"/>
    </source>
</evidence>
<dbReference type="AlphaFoldDB" id="A0A7E6DK70"/>
<evidence type="ECO:0000256" key="15">
    <source>
        <dbReference type="ARBA" id="ARBA00023306"/>
    </source>
</evidence>
<dbReference type="InterPro" id="IPR016024">
    <property type="entry name" value="ARM-type_fold"/>
</dbReference>
<keyword evidence="16" id="KW-0137">Centromere</keyword>
<dbReference type="CTD" id="23332"/>
<evidence type="ECO:0000256" key="4">
    <source>
        <dbReference type="ARBA" id="ARBA00004629"/>
    </source>
</evidence>
<evidence type="ECO:0000256" key="12">
    <source>
        <dbReference type="ARBA" id="ARBA00022838"/>
    </source>
</evidence>
<feature type="compositionally biased region" description="Low complexity" evidence="17">
    <location>
        <begin position="316"/>
        <end position="362"/>
    </location>
</feature>
<feature type="compositionally biased region" description="Polar residues" evidence="17">
    <location>
        <begin position="854"/>
        <end position="869"/>
    </location>
</feature>
<keyword evidence="14" id="KW-0206">Cytoskeleton</keyword>
<evidence type="ECO:0000256" key="17">
    <source>
        <dbReference type="SAM" id="MobiDB-lite"/>
    </source>
</evidence>
<dbReference type="FunFam" id="1.25.10.10:FF:000001">
    <property type="entry name" value="CLIP-associating protein 1 isoform 2"/>
    <property type="match status" value="1"/>
</dbReference>
<dbReference type="GO" id="GO:0051494">
    <property type="term" value="P:negative regulation of cytoskeleton organization"/>
    <property type="evidence" value="ECO:0007669"/>
    <property type="project" value="UniProtKB-ARBA"/>
</dbReference>
<evidence type="ECO:0000256" key="3">
    <source>
        <dbReference type="ARBA" id="ARBA00004601"/>
    </source>
</evidence>
<dbReference type="GO" id="GO:0031110">
    <property type="term" value="P:regulation of microtubule polymerization or depolymerization"/>
    <property type="evidence" value="ECO:0007669"/>
    <property type="project" value="UniProtKB-ARBA"/>
</dbReference>
<sequence>MTTGKDKNFDDEDSVDGNRPSSASSTSSKAPPTSRRNVGMGTTRRLGSSSLGSKSSAAKEGAGAVDEEDFIKAFDDVPIVQIYSSRDLEESINKIREILSDDKHDWEQRVNALKKIRSLLLAGAAEYDNFFQHLRLLDGAFKLSAKDLRSQVVREACITLGHLSSVLGNKFDHGAEAIMPTIFNLIPNSAKIMATSGVVAVRLIIRHTHIPRLIPVITSNCTSKSVAVRRRCFEFLDLLLQEWQTHSLERHISVLAETIKKGIHDADSEARIEARKCYWGFHSHFSREAEHLYHTLESSYQKALQSHLKNSDSIVSLPQSDRSSSSSQESLNRPLSAKRSSTGSTTSRASSVSTKSTSTTGSLQRSRSDIDVNAAASAKSKASSASGATPFSSAAALPPGSYASLDGTATKAEGRIRTRRQNSGSATNVASIPSDNRGRSRAKVVSQSQRSRSANPAGAGSRSSSPGKLLGSGYSGLAGGSSRGPSVTSSSEKRSKIPRSQGCSRETSPNRIGLDRFGFGQAGRIPGSVNAMRVLSTSTDLEAAVADALLLGDSRSKKKPVRRRYEPYGMYSDDDANSDASSVCSERSYGSRNGGIPHYLRQTEDVAEVLNHCASSNWSERKEGLLGLQNLLKSQRTLSRVELKRLCEIFTRMFADPHSKIADSEPECEDKEGNFFPSEGCCTRVFSMFLETLVDFIIIHKDDLQDWLFVLLTQLLKKMGADLLGSVQAKVQKALDVTRDSFPFDQQFNILMRFIVDQTQTPNLKVKVAILKYIESLARQMDPTDFINSSETRLAVSRIITWTTEPKSSDVRKAAQIVLISLFELNTPEFTMLLGALPKTFQDGATKLLHNHLKNSSNTSVGSPSNTIGRTPSRHTSSRTSPLTSPTNCSHGGLSPSMLDYDTENLNSEEIYSSLRGVTEAIEKFSFRSQEDLNEPIKRDGKKDCDIVSRDGGVASPATEGRGGSDVVEGSRTALDNKTSLLNTQPPRTFPGPRVRDYNLYPYSDTINTYDKTALKEAVFDDDMEQLRDVPIDHSDLVADLLKELSNHNERVEERKGALLELLKITREDSLGVWEEHFKTILLLLLETLGDKDHSIRALALRVLREILRNQPARFKNYAELTIMKTLEAHKDSHKEVVRAAEEAASTLASSIHPEQCIKVLCPIIQTADYPINLAAIKMQTRVVERISRESLLQLLADIIPGLLQGYDNTESSVRKASVFCLVAIYSVIGEELKPHLAQLTGSKMKLLNLYIKRAQTTNSNSSSSSDVSTHS</sequence>
<name>A0A7E6DK70_9CHIR</name>
<gene>
    <name evidence="20" type="primary">CLASP1</name>
</gene>
<feature type="domain" description="TOG" evidence="18">
    <location>
        <begin position="1023"/>
        <end position="1261"/>
    </location>
</feature>
<evidence type="ECO:0000256" key="14">
    <source>
        <dbReference type="ARBA" id="ARBA00023212"/>
    </source>
</evidence>
<dbReference type="GO" id="GO:0072686">
    <property type="term" value="C:mitotic spindle"/>
    <property type="evidence" value="ECO:0007669"/>
    <property type="project" value="TreeGrafter"/>
</dbReference>
<feature type="compositionally biased region" description="Polar residues" evidence="17">
    <location>
        <begin position="421"/>
        <end position="434"/>
    </location>
</feature>
<dbReference type="GO" id="GO:1902904">
    <property type="term" value="P:negative regulation of supramolecular fiber organization"/>
    <property type="evidence" value="ECO:0007669"/>
    <property type="project" value="UniProtKB-ARBA"/>
</dbReference>
<protein>
    <submittedName>
        <fullName evidence="20">CLIP-associating protein 1 isoform X39</fullName>
    </submittedName>
</protein>
<dbReference type="Proteomes" id="UP000504628">
    <property type="component" value="Chromosome 4"/>
</dbReference>
<dbReference type="GO" id="GO:0008017">
    <property type="term" value="F:microtubule binding"/>
    <property type="evidence" value="ECO:0007669"/>
    <property type="project" value="TreeGrafter"/>
</dbReference>
<feature type="region of interest" description="Disordered" evidence="17">
    <location>
        <begin position="936"/>
        <end position="968"/>
    </location>
</feature>
<evidence type="ECO:0000256" key="6">
    <source>
        <dbReference type="ARBA" id="ARBA00022454"/>
    </source>
</evidence>
<dbReference type="GO" id="GO:0040001">
    <property type="term" value="P:establishment of mitotic spindle localization"/>
    <property type="evidence" value="ECO:0007669"/>
    <property type="project" value="TreeGrafter"/>
</dbReference>
<evidence type="ECO:0000256" key="5">
    <source>
        <dbReference type="ARBA" id="ARBA00009549"/>
    </source>
</evidence>
<comment type="similarity">
    <text evidence="5">Belongs to the CLASP family.</text>
</comment>
<keyword evidence="8" id="KW-0132">Cell division</keyword>
<dbReference type="Pfam" id="PF12348">
    <property type="entry name" value="CLASP_N"/>
    <property type="match status" value="1"/>
</dbReference>
<feature type="domain" description="TOG" evidence="18">
    <location>
        <begin position="598"/>
        <end position="859"/>
    </location>
</feature>
<organism evidence="19 20">
    <name type="scientific">Phyllostomus discolor</name>
    <name type="common">pale spear-nosed bat</name>
    <dbReference type="NCBI Taxonomy" id="89673"/>
    <lineage>
        <taxon>Eukaryota</taxon>
        <taxon>Metazoa</taxon>
        <taxon>Chordata</taxon>
        <taxon>Craniata</taxon>
        <taxon>Vertebrata</taxon>
        <taxon>Euteleostomi</taxon>
        <taxon>Mammalia</taxon>
        <taxon>Eutheria</taxon>
        <taxon>Laurasiatheria</taxon>
        <taxon>Chiroptera</taxon>
        <taxon>Yangochiroptera</taxon>
        <taxon>Phyllostomidae</taxon>
        <taxon>Phyllostominae</taxon>
        <taxon>Phyllostomus</taxon>
    </lineage>
</organism>
<evidence type="ECO:0000313" key="20">
    <source>
        <dbReference type="RefSeq" id="XP_035879483.1"/>
    </source>
</evidence>
<evidence type="ECO:0000256" key="9">
    <source>
        <dbReference type="ARBA" id="ARBA00022701"/>
    </source>
</evidence>
<dbReference type="GO" id="GO:0043515">
    <property type="term" value="F:kinetochore binding"/>
    <property type="evidence" value="ECO:0007669"/>
    <property type="project" value="TreeGrafter"/>
</dbReference>
<evidence type="ECO:0000256" key="2">
    <source>
        <dbReference type="ARBA" id="ARBA00004300"/>
    </source>
</evidence>
<keyword evidence="15" id="KW-0131">Cell cycle</keyword>
<dbReference type="SUPFAM" id="SSF48371">
    <property type="entry name" value="ARM repeat"/>
    <property type="match status" value="1"/>
</dbReference>
<evidence type="ECO:0000256" key="10">
    <source>
        <dbReference type="ARBA" id="ARBA00022737"/>
    </source>
</evidence>
<reference evidence="20" key="1">
    <citation type="submission" date="2025-08" db="UniProtKB">
        <authorList>
            <consortium name="RefSeq"/>
        </authorList>
    </citation>
    <scope>IDENTIFICATION</scope>
    <source>
        <tissue evidence="20">Muscle</tissue>
    </source>
</reference>
<feature type="compositionally biased region" description="Low complexity" evidence="17">
    <location>
        <begin position="46"/>
        <end position="59"/>
    </location>
</feature>
<dbReference type="GO" id="GO:0005876">
    <property type="term" value="C:spindle microtubule"/>
    <property type="evidence" value="ECO:0007669"/>
    <property type="project" value="TreeGrafter"/>
</dbReference>
<dbReference type="PANTHER" id="PTHR21567:SF28">
    <property type="entry name" value="CLIP-ASSOCIATING PROTEIN 1"/>
    <property type="match status" value="1"/>
</dbReference>
<dbReference type="GO" id="GO:0051301">
    <property type="term" value="P:cell division"/>
    <property type="evidence" value="ECO:0007669"/>
    <property type="project" value="UniProtKB-KW"/>
</dbReference>
<dbReference type="GO" id="GO:0000776">
    <property type="term" value="C:kinetochore"/>
    <property type="evidence" value="ECO:0007669"/>
    <property type="project" value="UniProtKB-KW"/>
</dbReference>
<dbReference type="InterPro" id="IPR024395">
    <property type="entry name" value="CLASP_N_dom"/>
</dbReference>
<evidence type="ECO:0000256" key="7">
    <source>
        <dbReference type="ARBA" id="ARBA00022490"/>
    </source>
</evidence>
<keyword evidence="12" id="KW-0995">Kinetochore</keyword>
<evidence type="ECO:0000256" key="1">
    <source>
        <dbReference type="ARBA" id="ARBA00004186"/>
    </source>
</evidence>
<feature type="compositionally biased region" description="Gly residues" evidence="17">
    <location>
        <begin position="473"/>
        <end position="482"/>
    </location>
</feature>
<feature type="compositionally biased region" description="Low complexity" evidence="17">
    <location>
        <begin position="878"/>
        <end position="887"/>
    </location>
</feature>
<dbReference type="InterPro" id="IPR034085">
    <property type="entry name" value="TOG"/>
</dbReference>
<keyword evidence="10" id="KW-0677">Repeat</keyword>
<keyword evidence="7" id="KW-0963">Cytoplasm</keyword>
<dbReference type="GO" id="GO:0005881">
    <property type="term" value="C:cytoplasmic microtubule"/>
    <property type="evidence" value="ECO:0007669"/>
    <property type="project" value="TreeGrafter"/>
</dbReference>
<feature type="compositionally biased region" description="Basic and acidic residues" evidence="17">
    <location>
        <begin position="936"/>
        <end position="949"/>
    </location>
</feature>
<evidence type="ECO:0000256" key="16">
    <source>
        <dbReference type="ARBA" id="ARBA00023328"/>
    </source>
</evidence>
<keyword evidence="11" id="KW-0498">Mitosis</keyword>
<dbReference type="GeneID" id="114514366"/>
<feature type="region of interest" description="Disordered" evidence="17">
    <location>
        <begin position="568"/>
        <end position="588"/>
    </location>
</feature>
<dbReference type="PANTHER" id="PTHR21567">
    <property type="entry name" value="CLASP"/>
    <property type="match status" value="1"/>
</dbReference>
<dbReference type="GO" id="GO:0090307">
    <property type="term" value="P:mitotic spindle assembly"/>
    <property type="evidence" value="ECO:0007669"/>
    <property type="project" value="TreeGrafter"/>
</dbReference>
<keyword evidence="9" id="KW-0493">Microtubule</keyword>
<feature type="region of interest" description="Disordered" evidence="17">
    <location>
        <begin position="415"/>
        <end position="516"/>
    </location>
</feature>
<dbReference type="GO" id="GO:0005794">
    <property type="term" value="C:Golgi apparatus"/>
    <property type="evidence" value="ECO:0007669"/>
    <property type="project" value="UniProtKB-SubCell"/>
</dbReference>
<feature type="domain" description="TOG" evidence="18">
    <location>
        <begin position="87"/>
        <end position="319"/>
    </location>
</feature>
<dbReference type="InterPro" id="IPR057546">
    <property type="entry name" value="HEAT_GCN1"/>
</dbReference>
<keyword evidence="19" id="KW-1185">Reference proteome</keyword>
<keyword evidence="6" id="KW-0158">Chromosome</keyword>
<dbReference type="GO" id="GO:0045180">
    <property type="term" value="C:basal cortex"/>
    <property type="evidence" value="ECO:0007669"/>
    <property type="project" value="TreeGrafter"/>
</dbReference>
<feature type="region of interest" description="Disordered" evidence="17">
    <location>
        <begin position="852"/>
        <end position="896"/>
    </location>
</feature>
<proteinExistence type="inferred from homology"/>
<comment type="subcellular location">
    <subcellularLocation>
        <location evidence="4">Chromosome</location>
        <location evidence="4">Centromere</location>
        <location evidence="4">Kinetochore</location>
    </subcellularLocation>
    <subcellularLocation>
        <location evidence="2">Cytoplasm</location>
        <location evidence="2">Cytoskeleton</location>
        <location evidence="2">Microtubule organizing center</location>
        <location evidence="2">Centrosome</location>
    </subcellularLocation>
    <subcellularLocation>
        <location evidence="1">Cytoplasm</location>
        <location evidence="1">Cytoskeleton</location>
        <location evidence="1">Spindle</location>
    </subcellularLocation>
    <subcellularLocation>
        <location evidence="3">Golgi apparatus</location>
        <location evidence="3">trans-Golgi network</location>
    </subcellularLocation>
</comment>
<feature type="region of interest" description="Disordered" evidence="17">
    <location>
        <begin position="311"/>
        <end position="402"/>
    </location>
</feature>
<feature type="compositionally biased region" description="Low complexity" evidence="17">
    <location>
        <begin position="450"/>
        <end position="472"/>
    </location>
</feature>
<dbReference type="GO" id="GO:0005813">
    <property type="term" value="C:centrosome"/>
    <property type="evidence" value="ECO:0007669"/>
    <property type="project" value="UniProtKB-SubCell"/>
</dbReference>